<dbReference type="AlphaFoldDB" id="A0A0F9TKH3"/>
<name>A0A0F9TKH3_9ZZZZ</name>
<reference evidence="1" key="1">
    <citation type="journal article" date="2015" name="Nature">
        <title>Complex archaea that bridge the gap between prokaryotes and eukaryotes.</title>
        <authorList>
            <person name="Spang A."/>
            <person name="Saw J.H."/>
            <person name="Jorgensen S.L."/>
            <person name="Zaremba-Niedzwiedzka K."/>
            <person name="Martijn J."/>
            <person name="Lind A.E."/>
            <person name="van Eijk R."/>
            <person name="Schleper C."/>
            <person name="Guy L."/>
            <person name="Ettema T.J."/>
        </authorList>
    </citation>
    <scope>NUCLEOTIDE SEQUENCE</scope>
</reference>
<protein>
    <submittedName>
        <fullName evidence="1">Uncharacterized protein</fullName>
    </submittedName>
</protein>
<gene>
    <name evidence="1" type="ORF">LCGC14_0641360</name>
</gene>
<evidence type="ECO:0000313" key="1">
    <source>
        <dbReference type="EMBL" id="KKN49571.1"/>
    </source>
</evidence>
<accession>A0A0F9TKH3</accession>
<organism evidence="1">
    <name type="scientific">marine sediment metagenome</name>
    <dbReference type="NCBI Taxonomy" id="412755"/>
    <lineage>
        <taxon>unclassified sequences</taxon>
        <taxon>metagenomes</taxon>
        <taxon>ecological metagenomes</taxon>
    </lineage>
</organism>
<sequence length="49" mass="5380">MEIKVKVKCISCGHKKEVKAGEVPRGEMPMCDKCSSVMIAVEATLKNNK</sequence>
<comment type="caution">
    <text evidence="1">The sequence shown here is derived from an EMBL/GenBank/DDBJ whole genome shotgun (WGS) entry which is preliminary data.</text>
</comment>
<proteinExistence type="predicted"/>
<dbReference type="EMBL" id="LAZR01001162">
    <property type="protein sequence ID" value="KKN49571.1"/>
    <property type="molecule type" value="Genomic_DNA"/>
</dbReference>